<feature type="transmembrane region" description="Helical" evidence="1">
    <location>
        <begin position="94"/>
        <end position="112"/>
    </location>
</feature>
<evidence type="ECO:0000256" key="1">
    <source>
        <dbReference type="SAM" id="Phobius"/>
    </source>
</evidence>
<evidence type="ECO:0000313" key="3">
    <source>
        <dbReference type="Proteomes" id="UP000176544"/>
    </source>
</evidence>
<protein>
    <recommendedName>
        <fullName evidence="4">DUF2231 domain-containing protein</fullName>
    </recommendedName>
</protein>
<comment type="caution">
    <text evidence="2">The sequence shown here is derived from an EMBL/GenBank/DDBJ whole genome shotgun (WGS) entry which is preliminary data.</text>
</comment>
<keyword evidence="1" id="KW-1133">Transmembrane helix</keyword>
<evidence type="ECO:0000313" key="2">
    <source>
        <dbReference type="EMBL" id="OGY60666.1"/>
    </source>
</evidence>
<keyword evidence="1" id="KW-0812">Transmembrane</keyword>
<name>A0A1G1Z9A6_9BACT</name>
<feature type="transmembrane region" description="Helical" evidence="1">
    <location>
        <begin position="41"/>
        <end position="64"/>
    </location>
</feature>
<organism evidence="2 3">
    <name type="scientific">Candidatus Colwellbacteria bacterium RIFCSPLOWO2_02_FULL_45_11</name>
    <dbReference type="NCBI Taxonomy" id="1797692"/>
    <lineage>
        <taxon>Bacteria</taxon>
        <taxon>Candidatus Colwelliibacteriota</taxon>
    </lineage>
</organism>
<evidence type="ECO:0008006" key="4">
    <source>
        <dbReference type="Google" id="ProtNLM"/>
    </source>
</evidence>
<dbReference type="Proteomes" id="UP000176544">
    <property type="component" value="Unassembled WGS sequence"/>
</dbReference>
<accession>A0A1G1Z9A6</accession>
<dbReference type="AlphaFoldDB" id="A0A1G1Z9A6"/>
<dbReference type="EMBL" id="MHJA01000026">
    <property type="protein sequence ID" value="OGY60666.1"/>
    <property type="molecule type" value="Genomic_DNA"/>
</dbReference>
<keyword evidence="1" id="KW-0472">Membrane</keyword>
<reference evidence="2 3" key="1">
    <citation type="journal article" date="2016" name="Nat. Commun.">
        <title>Thousands of microbial genomes shed light on interconnected biogeochemical processes in an aquifer system.</title>
        <authorList>
            <person name="Anantharaman K."/>
            <person name="Brown C.T."/>
            <person name="Hug L.A."/>
            <person name="Sharon I."/>
            <person name="Castelle C.J."/>
            <person name="Probst A.J."/>
            <person name="Thomas B.C."/>
            <person name="Singh A."/>
            <person name="Wilkins M.J."/>
            <person name="Karaoz U."/>
            <person name="Brodie E.L."/>
            <person name="Williams K.H."/>
            <person name="Hubbard S.S."/>
            <person name="Banfield J.F."/>
        </authorList>
    </citation>
    <scope>NUCLEOTIDE SEQUENCE [LARGE SCALE GENOMIC DNA]</scope>
</reference>
<dbReference type="STRING" id="1797692.A3I33_01845"/>
<sequence>MEILLSKPVLIGMHLGFGIIGIDAFLWLLGELKYKGRKKPLLITAVVGVLSFIGSWLAGGYYYVNFYGSLVRPVIKGGLAPWAHNIMMETKEHIFLFIIPLAITALFAVLLKEEEFESLNIRKVVMLLAAFIAALGLVIGAMGFMISAAARWGVIN</sequence>
<feature type="transmembrane region" description="Helical" evidence="1">
    <location>
        <begin position="124"/>
        <end position="150"/>
    </location>
</feature>
<gene>
    <name evidence="2" type="ORF">A3I33_01845</name>
</gene>
<proteinExistence type="predicted"/>
<feature type="transmembrane region" description="Helical" evidence="1">
    <location>
        <begin position="12"/>
        <end position="29"/>
    </location>
</feature>